<dbReference type="OrthoDB" id="386949at2759"/>
<proteinExistence type="predicted"/>
<dbReference type="PANTHER" id="PTHR11064">
    <property type="entry name" value="CCAAT-BINDING TRANSCRIPTION FACTOR-RELATED"/>
    <property type="match status" value="1"/>
</dbReference>
<dbReference type="InterPro" id="IPR009072">
    <property type="entry name" value="Histone-fold"/>
</dbReference>
<evidence type="ECO:0000256" key="1">
    <source>
        <dbReference type="ARBA" id="ARBA00023125"/>
    </source>
</evidence>
<dbReference type="EMBL" id="LWCA01001044">
    <property type="protein sequence ID" value="OAF66079.1"/>
    <property type="molecule type" value="Genomic_DNA"/>
</dbReference>
<dbReference type="GO" id="GO:0000978">
    <property type="term" value="F:RNA polymerase II cis-regulatory region sequence-specific DNA binding"/>
    <property type="evidence" value="ECO:0007669"/>
    <property type="project" value="TreeGrafter"/>
</dbReference>
<dbReference type="PRINTS" id="PR00615">
    <property type="entry name" value="CCAATSUBUNTA"/>
</dbReference>
<organism evidence="3 4">
    <name type="scientific">Intoshia linei</name>
    <dbReference type="NCBI Taxonomy" id="1819745"/>
    <lineage>
        <taxon>Eukaryota</taxon>
        <taxon>Metazoa</taxon>
        <taxon>Spiralia</taxon>
        <taxon>Lophotrochozoa</taxon>
        <taxon>Mesozoa</taxon>
        <taxon>Orthonectida</taxon>
        <taxon>Rhopaluridae</taxon>
        <taxon>Intoshia</taxon>
    </lineage>
</organism>
<dbReference type="GO" id="GO:0016602">
    <property type="term" value="C:CCAAT-binding factor complex"/>
    <property type="evidence" value="ECO:0007669"/>
    <property type="project" value="InterPro"/>
</dbReference>
<dbReference type="AlphaFoldDB" id="A0A177AVS1"/>
<evidence type="ECO:0000313" key="4">
    <source>
        <dbReference type="Proteomes" id="UP000078046"/>
    </source>
</evidence>
<protein>
    <recommendedName>
        <fullName evidence="5">Transcription factor CBF/NF-Y/archaeal histone domain-containing protein</fullName>
    </recommendedName>
</protein>
<evidence type="ECO:0000256" key="2">
    <source>
        <dbReference type="SAM" id="MobiDB-lite"/>
    </source>
</evidence>
<sequence>MSHQKFHHAPRLGNTVLEYHKYLSSVYLTAKYLYRAAEHCSRQKRKTINGEDIIMSLHSLGFDNYIEPMQKYLIQHRENKAMFSQTQGNACKDDSSDSSMQISKPGELPLSLIPGHWD</sequence>
<reference evidence="3 4" key="1">
    <citation type="submission" date="2016-04" db="EMBL/GenBank/DDBJ databases">
        <title>The genome of Intoshia linei affirms orthonectids as highly simplified spiralians.</title>
        <authorList>
            <person name="Mikhailov K.V."/>
            <person name="Slusarev G.S."/>
            <person name="Nikitin M.A."/>
            <person name="Logacheva M.D."/>
            <person name="Penin A."/>
            <person name="Aleoshin V."/>
            <person name="Panchin Y.V."/>
        </authorList>
    </citation>
    <scope>NUCLEOTIDE SEQUENCE [LARGE SCALE GENOMIC DNA]</scope>
    <source>
        <strain evidence="3">Intl2013</strain>
        <tissue evidence="3">Whole animal</tissue>
    </source>
</reference>
<gene>
    <name evidence="3" type="ORF">A3Q56_06189</name>
</gene>
<evidence type="ECO:0000313" key="3">
    <source>
        <dbReference type="EMBL" id="OAF66079.1"/>
    </source>
</evidence>
<evidence type="ECO:0008006" key="5">
    <source>
        <dbReference type="Google" id="ProtNLM"/>
    </source>
</evidence>
<dbReference type="GO" id="GO:0001228">
    <property type="term" value="F:DNA-binding transcription activator activity, RNA polymerase II-specific"/>
    <property type="evidence" value="ECO:0007669"/>
    <property type="project" value="InterPro"/>
</dbReference>
<name>A0A177AVS1_9BILA</name>
<dbReference type="SUPFAM" id="SSF47113">
    <property type="entry name" value="Histone-fold"/>
    <property type="match status" value="1"/>
</dbReference>
<comment type="caution">
    <text evidence="3">The sequence shown here is derived from an EMBL/GenBank/DDBJ whole genome shotgun (WGS) entry which is preliminary data.</text>
</comment>
<feature type="region of interest" description="Disordered" evidence="2">
    <location>
        <begin position="84"/>
        <end position="118"/>
    </location>
</feature>
<dbReference type="GO" id="GO:0046982">
    <property type="term" value="F:protein heterodimerization activity"/>
    <property type="evidence" value="ECO:0007669"/>
    <property type="project" value="InterPro"/>
</dbReference>
<keyword evidence="1" id="KW-0238">DNA-binding</keyword>
<dbReference type="Proteomes" id="UP000078046">
    <property type="component" value="Unassembled WGS sequence"/>
</dbReference>
<dbReference type="PANTHER" id="PTHR11064:SF9">
    <property type="entry name" value="NUCLEAR TRANSCRIPTION FACTOR Y SUBUNIT BETA"/>
    <property type="match status" value="1"/>
</dbReference>
<dbReference type="Gene3D" id="1.10.20.10">
    <property type="entry name" value="Histone, subunit A"/>
    <property type="match status" value="1"/>
</dbReference>
<accession>A0A177AVS1</accession>
<keyword evidence="4" id="KW-1185">Reference proteome</keyword>
<dbReference type="InterPro" id="IPR027113">
    <property type="entry name" value="Transc_fact_NFYB/HAP3"/>
</dbReference>